<sequence length="70" mass="8240">SNLSVVYQQIEMAFNKFEIPILNVFPEIQKKFEENPREAWLASDDPHPNAAVHKIIGNELYDFFVEQNLY</sequence>
<accession>A0A382YH02</accession>
<name>A0A382YH02_9ZZZZ</name>
<organism evidence="1">
    <name type="scientific">marine metagenome</name>
    <dbReference type="NCBI Taxonomy" id="408172"/>
    <lineage>
        <taxon>unclassified sequences</taxon>
        <taxon>metagenomes</taxon>
        <taxon>ecological metagenomes</taxon>
    </lineage>
</organism>
<proteinExistence type="predicted"/>
<dbReference type="EMBL" id="UINC01175720">
    <property type="protein sequence ID" value="SVD82494.1"/>
    <property type="molecule type" value="Genomic_DNA"/>
</dbReference>
<evidence type="ECO:0000313" key="1">
    <source>
        <dbReference type="EMBL" id="SVD82494.1"/>
    </source>
</evidence>
<dbReference type="AlphaFoldDB" id="A0A382YH02"/>
<dbReference type="SUPFAM" id="SSF52266">
    <property type="entry name" value="SGNH hydrolase"/>
    <property type="match status" value="1"/>
</dbReference>
<gene>
    <name evidence="1" type="ORF">METZ01_LOCUS435348</name>
</gene>
<reference evidence="1" key="1">
    <citation type="submission" date="2018-05" db="EMBL/GenBank/DDBJ databases">
        <authorList>
            <person name="Lanie J.A."/>
            <person name="Ng W.-L."/>
            <person name="Kazmierczak K.M."/>
            <person name="Andrzejewski T.M."/>
            <person name="Davidsen T.M."/>
            <person name="Wayne K.J."/>
            <person name="Tettelin H."/>
            <person name="Glass J.I."/>
            <person name="Rusch D."/>
            <person name="Podicherti R."/>
            <person name="Tsui H.-C.T."/>
            <person name="Winkler M.E."/>
        </authorList>
    </citation>
    <scope>NUCLEOTIDE SEQUENCE</scope>
</reference>
<protein>
    <recommendedName>
        <fullName evidence="2">SGNH hydrolase-type esterase domain-containing protein</fullName>
    </recommendedName>
</protein>
<evidence type="ECO:0008006" key="2">
    <source>
        <dbReference type="Google" id="ProtNLM"/>
    </source>
</evidence>
<feature type="non-terminal residue" evidence="1">
    <location>
        <position position="1"/>
    </location>
</feature>